<accession>A0ACD3RWA3</accession>
<sequence length="98" mass="10681">MGNRGMEDLIPLINKLQDAFSSIGQTCNLDLPQIAVVGGQSAGKSSVLENFVGRDFLPRGSGIVTRRPLILQLVNNKAGKLFDMSWGSCSKILKTKYR</sequence>
<organism evidence="1 2">
    <name type="scientific">Larimichthys crocea</name>
    <name type="common">Large yellow croaker</name>
    <name type="synonym">Pseudosciaena crocea</name>
    <dbReference type="NCBI Taxonomy" id="215358"/>
    <lineage>
        <taxon>Eukaryota</taxon>
        <taxon>Metazoa</taxon>
        <taxon>Chordata</taxon>
        <taxon>Craniata</taxon>
        <taxon>Vertebrata</taxon>
        <taxon>Euteleostomi</taxon>
        <taxon>Actinopterygii</taxon>
        <taxon>Neopterygii</taxon>
        <taxon>Teleostei</taxon>
        <taxon>Neoteleostei</taxon>
        <taxon>Acanthomorphata</taxon>
        <taxon>Eupercaria</taxon>
        <taxon>Sciaenidae</taxon>
        <taxon>Larimichthys</taxon>
    </lineage>
</organism>
<dbReference type="EMBL" id="CM011674">
    <property type="protein sequence ID" value="TMS23236.1"/>
    <property type="molecule type" value="Genomic_DNA"/>
</dbReference>
<gene>
    <name evidence="1" type="ORF">E3U43_008542</name>
</gene>
<reference evidence="1" key="1">
    <citation type="submission" date="2018-11" db="EMBL/GenBank/DDBJ databases">
        <title>The sequence and de novo assembly of Larimichthys crocea genome using PacBio and Hi-C technologies.</title>
        <authorList>
            <person name="Xu P."/>
            <person name="Chen B."/>
            <person name="Zhou Z."/>
            <person name="Ke Q."/>
            <person name="Wu Y."/>
            <person name="Bai H."/>
            <person name="Pu F."/>
        </authorList>
    </citation>
    <scope>NUCLEOTIDE SEQUENCE</scope>
    <source>
        <tissue evidence="1">Muscle</tissue>
    </source>
</reference>
<comment type="caution">
    <text evidence="1">The sequence shown here is derived from an EMBL/GenBank/DDBJ whole genome shotgun (WGS) entry which is preliminary data.</text>
</comment>
<keyword evidence="2" id="KW-1185">Reference proteome</keyword>
<evidence type="ECO:0000313" key="2">
    <source>
        <dbReference type="Proteomes" id="UP000793456"/>
    </source>
</evidence>
<proteinExistence type="predicted"/>
<protein>
    <submittedName>
        <fullName evidence="1">Uncharacterized protein</fullName>
    </submittedName>
</protein>
<evidence type="ECO:0000313" key="1">
    <source>
        <dbReference type="EMBL" id="TMS23236.1"/>
    </source>
</evidence>
<dbReference type="Proteomes" id="UP000793456">
    <property type="component" value="Chromosome I"/>
</dbReference>
<name>A0ACD3RWA3_LARCR</name>